<reference evidence="3 4" key="1">
    <citation type="submission" date="2014-07" db="EMBL/GenBank/DDBJ databases">
        <authorList>
            <person name="Zhang J.E."/>
            <person name="Yang H."/>
            <person name="Guo J."/>
            <person name="Deng Z."/>
            <person name="Luo H."/>
            <person name="Luo M."/>
            <person name="Zhao B."/>
        </authorList>
    </citation>
    <scope>NUCLEOTIDE SEQUENCE [LARGE SCALE GENOMIC DNA]</scope>
    <source>
        <strain evidence="3 4">1CP</strain>
    </source>
</reference>
<dbReference type="RefSeq" id="WP_065490840.1">
    <property type="nucleotide sequence ID" value="NZ_CP009111.1"/>
</dbReference>
<feature type="region of interest" description="Disordered" evidence="1">
    <location>
        <begin position="480"/>
        <end position="499"/>
    </location>
</feature>
<dbReference type="InterPro" id="IPR006016">
    <property type="entry name" value="UspA"/>
</dbReference>
<dbReference type="CDD" id="cd04301">
    <property type="entry name" value="NAT_SF"/>
    <property type="match status" value="1"/>
</dbReference>
<dbReference type="Proteomes" id="UP000186108">
    <property type="component" value="Chromosome"/>
</dbReference>
<dbReference type="PATRIC" id="fig|37919.13.peg.3376"/>
<gene>
    <name evidence="3" type="ORF">R1CP_16330</name>
</gene>
<dbReference type="GO" id="GO:0016747">
    <property type="term" value="F:acyltransferase activity, transferring groups other than amino-acyl groups"/>
    <property type="evidence" value="ECO:0007669"/>
    <property type="project" value="InterPro"/>
</dbReference>
<evidence type="ECO:0000259" key="2">
    <source>
        <dbReference type="PROSITE" id="PS51186"/>
    </source>
</evidence>
<dbReference type="Pfam" id="PF00583">
    <property type="entry name" value="Acetyltransf_1"/>
    <property type="match status" value="1"/>
</dbReference>
<protein>
    <submittedName>
        <fullName evidence="3">Universal stress family protein</fullName>
    </submittedName>
</protein>
<dbReference type="SUPFAM" id="SSF52402">
    <property type="entry name" value="Adenine nucleotide alpha hydrolases-like"/>
    <property type="match status" value="2"/>
</dbReference>
<feature type="region of interest" description="Disordered" evidence="1">
    <location>
        <begin position="288"/>
        <end position="311"/>
    </location>
</feature>
<dbReference type="PROSITE" id="PS51186">
    <property type="entry name" value="GNAT"/>
    <property type="match status" value="1"/>
</dbReference>
<sequence length="499" mass="52732">MLAHEQAPIVVTVDQPPIGRDAALWSAALAERLHCPLRIVHIVQATDHRWADIAHHPAAGAPYTSATAVVDDAIAVVHRRFPDLDVSGALIEEVTSTPIDPSTTRALATAGQGARMVVLGHPDAGSTDVLAATSRAGTVTEHIPCPITIWRGQPGQLPDQRPVVLGVDTDTDSAEAALMAFEYADVFGAPLIAVHSQPTAPAPEQATGLDTLEGILSAARAAFPGVAVTASVVPGPPREALSERAAGAQLVVIGTHGRRPTAAAGTGDSVSPYLFHHSRCPTMVCPPRPPPDEPGRARRPTAQARAVPASATDTAIPGVTTRALGPDDCDAVVHLHEQLSDKDAYLRFFAPRPKHLGEFASQICRQDYAHLSLGAFEDDHLVGVANYVVTDTTPGHIGAEIALAVTGHEQRHGIGTQLVRQLGTAAYLHGVAHLTAEILAENTLMLAIITEQGWTDALHHDGATVHFDLELISHRELHPQIPEMPQDGNAGRVIRKRSL</sequence>
<proteinExistence type="predicted"/>
<evidence type="ECO:0000313" key="3">
    <source>
        <dbReference type="EMBL" id="ANS27954.1"/>
    </source>
</evidence>
<dbReference type="InterPro" id="IPR000182">
    <property type="entry name" value="GNAT_dom"/>
</dbReference>
<evidence type="ECO:0000256" key="1">
    <source>
        <dbReference type="SAM" id="MobiDB-lite"/>
    </source>
</evidence>
<dbReference type="AlphaFoldDB" id="A0A1B1K5P7"/>
<accession>A0A1B1K5P7</accession>
<dbReference type="Pfam" id="PF00582">
    <property type="entry name" value="Usp"/>
    <property type="match status" value="2"/>
</dbReference>
<evidence type="ECO:0000313" key="4">
    <source>
        <dbReference type="Proteomes" id="UP000186108"/>
    </source>
</evidence>
<name>A0A1B1K5P7_RHOOP</name>
<dbReference type="SUPFAM" id="SSF55729">
    <property type="entry name" value="Acyl-CoA N-acyltransferases (Nat)"/>
    <property type="match status" value="1"/>
</dbReference>
<dbReference type="EMBL" id="CP009111">
    <property type="protein sequence ID" value="ANS27954.1"/>
    <property type="molecule type" value="Genomic_DNA"/>
</dbReference>
<dbReference type="InterPro" id="IPR014729">
    <property type="entry name" value="Rossmann-like_a/b/a_fold"/>
</dbReference>
<dbReference type="InterPro" id="IPR016181">
    <property type="entry name" value="Acyl_CoA_acyltransferase"/>
</dbReference>
<feature type="domain" description="N-acetyltransferase" evidence="2">
    <location>
        <begin position="319"/>
        <end position="476"/>
    </location>
</feature>
<dbReference type="Gene3D" id="3.40.630.30">
    <property type="match status" value="1"/>
</dbReference>
<organism evidence="3 4">
    <name type="scientific">Rhodococcus opacus</name>
    <name type="common">Nocardia opaca</name>
    <dbReference type="NCBI Taxonomy" id="37919"/>
    <lineage>
        <taxon>Bacteria</taxon>
        <taxon>Bacillati</taxon>
        <taxon>Actinomycetota</taxon>
        <taxon>Actinomycetes</taxon>
        <taxon>Mycobacteriales</taxon>
        <taxon>Nocardiaceae</taxon>
        <taxon>Rhodococcus</taxon>
    </lineage>
</organism>
<dbReference type="Gene3D" id="3.40.50.620">
    <property type="entry name" value="HUPs"/>
    <property type="match status" value="2"/>
</dbReference>